<name>A0A975CYL4_9SPHN</name>
<dbReference type="RefSeq" id="WP_208631715.1">
    <property type="nucleotide sequence ID" value="NZ_CP059319.1"/>
</dbReference>
<accession>A0A975CYL4</accession>
<evidence type="ECO:0000313" key="2">
    <source>
        <dbReference type="EMBL" id="QTH19747.1"/>
    </source>
</evidence>
<reference evidence="2" key="2">
    <citation type="submission" date="2021-04" db="EMBL/GenBank/DDBJ databases">
        <title>Isolation and genomic analysis of the ibuprofen-degrading bacterium Sphingomonas strain MPO218.</title>
        <authorList>
            <person name="Aulestia M."/>
            <person name="Flores A."/>
            <person name="Mangas E.L."/>
            <person name="Perez-Pulido A.J."/>
            <person name="Santero E."/>
            <person name="Camacho E.M."/>
        </authorList>
    </citation>
    <scope>NUCLEOTIDE SEQUENCE</scope>
    <source>
        <strain evidence="2">MPO218</strain>
    </source>
</reference>
<evidence type="ECO:0000313" key="3">
    <source>
        <dbReference type="Proteomes" id="UP000664914"/>
    </source>
</evidence>
<reference evidence="2" key="1">
    <citation type="submission" date="2020-07" db="EMBL/GenBank/DDBJ databases">
        <authorList>
            <person name="Camacho E."/>
        </authorList>
    </citation>
    <scope>NUCLEOTIDE SEQUENCE</scope>
    <source>
        <strain evidence="2">MPO218</strain>
    </source>
</reference>
<gene>
    <name evidence="2" type="ORF">HRJ34_15365</name>
</gene>
<sequence length="68" mass="8087">MDWDRFNDQFRETPSERAERLHRSRRRQQAECQHDFQGWREFSDGRGGERVCTKCGMGAMAHTLSLDI</sequence>
<feature type="region of interest" description="Disordered" evidence="1">
    <location>
        <begin position="1"/>
        <end position="27"/>
    </location>
</feature>
<feature type="compositionally biased region" description="Basic and acidic residues" evidence="1">
    <location>
        <begin position="1"/>
        <end position="21"/>
    </location>
</feature>
<dbReference type="AlphaFoldDB" id="A0A975CYL4"/>
<protein>
    <submittedName>
        <fullName evidence="2">Uncharacterized protein</fullName>
    </submittedName>
</protein>
<evidence type="ECO:0000256" key="1">
    <source>
        <dbReference type="SAM" id="MobiDB-lite"/>
    </source>
</evidence>
<proteinExistence type="predicted"/>
<organism evidence="2 3">
    <name type="scientific">Rhizorhabdus wittichii</name>
    <dbReference type="NCBI Taxonomy" id="160791"/>
    <lineage>
        <taxon>Bacteria</taxon>
        <taxon>Pseudomonadati</taxon>
        <taxon>Pseudomonadota</taxon>
        <taxon>Alphaproteobacteria</taxon>
        <taxon>Sphingomonadales</taxon>
        <taxon>Sphingomonadaceae</taxon>
        <taxon>Rhizorhabdus</taxon>
    </lineage>
</organism>
<dbReference type="EMBL" id="CP059319">
    <property type="protein sequence ID" value="QTH19747.1"/>
    <property type="molecule type" value="Genomic_DNA"/>
</dbReference>
<dbReference type="Proteomes" id="UP000664914">
    <property type="component" value="Chromosome"/>
</dbReference>